<dbReference type="GO" id="GO:0004198">
    <property type="term" value="F:calcium-dependent cysteine-type endopeptidase activity"/>
    <property type="evidence" value="ECO:0007669"/>
    <property type="project" value="InterPro"/>
</dbReference>
<dbReference type="InterPro" id="IPR022682">
    <property type="entry name" value="Calpain_domain_III"/>
</dbReference>
<protein>
    <recommendedName>
        <fullName evidence="2">Peptidase C2 calpain domain-containing protein</fullName>
    </recommendedName>
</protein>
<evidence type="ECO:0000313" key="3">
    <source>
        <dbReference type="Ensembl" id="ENSSPAP00000010680.1"/>
    </source>
</evidence>
<dbReference type="PANTHER" id="PTHR10183">
    <property type="entry name" value="CALPAIN"/>
    <property type="match status" value="1"/>
</dbReference>
<comment type="similarity">
    <text evidence="1">Belongs to the peptidase C2 family.</text>
</comment>
<accession>A0A3B4ZR21</accession>
<dbReference type="PANTHER" id="PTHR10183:SF409">
    <property type="entry name" value="CALPAIN-8"/>
    <property type="match status" value="1"/>
</dbReference>
<dbReference type="STRING" id="144197.ENSSPAP00000010680"/>
<dbReference type="GO" id="GO:0005737">
    <property type="term" value="C:cytoplasm"/>
    <property type="evidence" value="ECO:0007669"/>
    <property type="project" value="TreeGrafter"/>
</dbReference>
<evidence type="ECO:0000259" key="2">
    <source>
        <dbReference type="SMART" id="SM00720"/>
    </source>
</evidence>
<dbReference type="SUPFAM" id="SSF49758">
    <property type="entry name" value="Calpain large subunit, middle domain (domain III)"/>
    <property type="match status" value="1"/>
</dbReference>
<dbReference type="AlphaFoldDB" id="A0A3B4ZR21"/>
<dbReference type="SMART" id="SM00720">
    <property type="entry name" value="calpain_III"/>
    <property type="match status" value="1"/>
</dbReference>
<dbReference type="InterPro" id="IPR022683">
    <property type="entry name" value="Calpain_III"/>
</dbReference>
<feature type="domain" description="Peptidase C2 calpain" evidence="2">
    <location>
        <begin position="2"/>
        <end position="71"/>
    </location>
</feature>
<reference evidence="3" key="1">
    <citation type="submission" date="2023-09" db="UniProtKB">
        <authorList>
            <consortium name="Ensembl"/>
        </authorList>
    </citation>
    <scope>IDENTIFICATION</scope>
</reference>
<proteinExistence type="inferred from homology"/>
<sequence>LHGRSNVHLGPDVLLRSAPAARSRTFINLREVCDRVKLPPGDFVIVPSTYEPHRRGSFVLRVFTEKRLENTLIGFDPSV</sequence>
<dbReference type="GO" id="GO:0006508">
    <property type="term" value="P:proteolysis"/>
    <property type="evidence" value="ECO:0007669"/>
    <property type="project" value="InterPro"/>
</dbReference>
<dbReference type="InterPro" id="IPR036213">
    <property type="entry name" value="Calpain_III_sf"/>
</dbReference>
<dbReference type="Ensembl" id="ENSSPAT00000010861.1">
    <property type="protein sequence ID" value="ENSSPAP00000010680.1"/>
    <property type="gene ID" value="ENSSPAG00000008120.1"/>
</dbReference>
<dbReference type="Pfam" id="PF01067">
    <property type="entry name" value="Calpain_III"/>
    <property type="match status" value="1"/>
</dbReference>
<dbReference type="GeneTree" id="ENSGT00940000154784"/>
<organism evidence="3">
    <name type="scientific">Stegastes partitus</name>
    <name type="common">bicolor damselfish</name>
    <dbReference type="NCBI Taxonomy" id="144197"/>
    <lineage>
        <taxon>Eukaryota</taxon>
        <taxon>Metazoa</taxon>
        <taxon>Chordata</taxon>
        <taxon>Craniata</taxon>
        <taxon>Vertebrata</taxon>
        <taxon>Euteleostomi</taxon>
        <taxon>Actinopterygii</taxon>
        <taxon>Neopterygii</taxon>
        <taxon>Teleostei</taxon>
        <taxon>Neoteleostei</taxon>
        <taxon>Acanthomorphata</taxon>
        <taxon>Ovalentaria</taxon>
        <taxon>Pomacentridae</taxon>
        <taxon>Stegastes</taxon>
    </lineage>
</organism>
<dbReference type="InterPro" id="IPR022684">
    <property type="entry name" value="Calpain_cysteine_protease"/>
</dbReference>
<evidence type="ECO:0000256" key="1">
    <source>
        <dbReference type="ARBA" id="ARBA00007623"/>
    </source>
</evidence>
<name>A0A3B4ZR21_9TELE</name>
<dbReference type="Gene3D" id="2.60.120.380">
    <property type="match status" value="1"/>
</dbReference>